<keyword evidence="3" id="KW-1185">Reference proteome</keyword>
<evidence type="ECO:0000313" key="3">
    <source>
        <dbReference type="Proteomes" id="UP000266841"/>
    </source>
</evidence>
<evidence type="ECO:0000256" key="1">
    <source>
        <dbReference type="SAM" id="MobiDB-lite"/>
    </source>
</evidence>
<gene>
    <name evidence="2" type="ORF">THAOC_23891</name>
</gene>
<feature type="region of interest" description="Disordered" evidence="1">
    <location>
        <begin position="116"/>
        <end position="159"/>
    </location>
</feature>
<dbReference type="EMBL" id="AGNL01031997">
    <property type="protein sequence ID" value="EJK56262.1"/>
    <property type="molecule type" value="Genomic_DNA"/>
</dbReference>
<proteinExistence type="predicted"/>
<comment type="caution">
    <text evidence="2">The sequence shown here is derived from an EMBL/GenBank/DDBJ whole genome shotgun (WGS) entry which is preliminary data.</text>
</comment>
<sequence length="159" mass="18013">MLYEWDGDEGVFSATTWEEQAKHFEQVELLALSPMEIELCWVNQVSGDRVPDKKRCIIDLIIQNSQNLLVKGPDEWTIEVPAHCTSTKPMGFNRYDLDRENGSTYNAEYGNAFENMKGDRGVGSKRKKSVDDSSAFLNSTKTKPKPYVSGQEQDGSSYF</sequence>
<dbReference type="Proteomes" id="UP000266841">
    <property type="component" value="Unassembled WGS sequence"/>
</dbReference>
<organism evidence="2 3">
    <name type="scientific">Thalassiosira oceanica</name>
    <name type="common">Marine diatom</name>
    <dbReference type="NCBI Taxonomy" id="159749"/>
    <lineage>
        <taxon>Eukaryota</taxon>
        <taxon>Sar</taxon>
        <taxon>Stramenopiles</taxon>
        <taxon>Ochrophyta</taxon>
        <taxon>Bacillariophyta</taxon>
        <taxon>Coscinodiscophyceae</taxon>
        <taxon>Thalassiosirophycidae</taxon>
        <taxon>Thalassiosirales</taxon>
        <taxon>Thalassiosiraceae</taxon>
        <taxon>Thalassiosira</taxon>
    </lineage>
</organism>
<reference evidence="2 3" key="1">
    <citation type="journal article" date="2012" name="Genome Biol.">
        <title>Genome and low-iron response of an oceanic diatom adapted to chronic iron limitation.</title>
        <authorList>
            <person name="Lommer M."/>
            <person name="Specht M."/>
            <person name="Roy A.S."/>
            <person name="Kraemer L."/>
            <person name="Andreson R."/>
            <person name="Gutowska M.A."/>
            <person name="Wolf J."/>
            <person name="Bergner S.V."/>
            <person name="Schilhabel M.B."/>
            <person name="Klostermeier U.C."/>
            <person name="Beiko R.G."/>
            <person name="Rosenstiel P."/>
            <person name="Hippler M."/>
            <person name="Laroche J."/>
        </authorList>
    </citation>
    <scope>NUCLEOTIDE SEQUENCE [LARGE SCALE GENOMIC DNA]</scope>
    <source>
        <strain evidence="2 3">CCMP1005</strain>
    </source>
</reference>
<dbReference type="AlphaFoldDB" id="K0SC47"/>
<name>K0SC47_THAOC</name>
<protein>
    <submittedName>
        <fullName evidence="2">Uncharacterized protein</fullName>
    </submittedName>
</protein>
<feature type="compositionally biased region" description="Polar residues" evidence="1">
    <location>
        <begin position="150"/>
        <end position="159"/>
    </location>
</feature>
<evidence type="ECO:0000313" key="2">
    <source>
        <dbReference type="EMBL" id="EJK56262.1"/>
    </source>
</evidence>
<accession>K0SC47</accession>